<sequence length="234" mass="26464">MHLDQPLSDKEFDELDKFLLSDRTADDCMAMDSLHGYLTALVVGPEEVPLAEWLPHVWGENAEAIPKFKNDKEYERIVGLIARFMNEIAITLEVAPKEYEPLFCEHEWEGKPVLDGEAWAWGFNLGMSLRAEAWEPINSSNIAPLMRPIYLLGAEEIEEEEIVLVDNPVKCHKLTIEIESAIPEIHKFWLPHRKSAVKTVQREEPKIGRNDECSCGSGKKYKKCCGAATEGGAE</sequence>
<dbReference type="PANTHER" id="PTHR33747:SF1">
    <property type="entry name" value="ADENYLATE CYCLASE-ASSOCIATED CAP C-TERMINAL DOMAIN-CONTAINING PROTEIN"/>
    <property type="match status" value="1"/>
</dbReference>
<dbReference type="PANTHER" id="PTHR33747">
    <property type="entry name" value="UPF0225 PROTEIN SCO1677"/>
    <property type="match status" value="1"/>
</dbReference>
<protein>
    <submittedName>
        <fullName evidence="1">UPF0149 family protein</fullName>
    </submittedName>
</protein>
<comment type="caution">
    <text evidence="1">The sequence shown here is derived from an EMBL/GenBank/DDBJ whole genome shotgun (WGS) entry which is preliminary data.</text>
</comment>
<dbReference type="SUPFAM" id="SSF101327">
    <property type="entry name" value="YgfB-like"/>
    <property type="match status" value="1"/>
</dbReference>
<dbReference type="Proteomes" id="UP001596542">
    <property type="component" value="Unassembled WGS sequence"/>
</dbReference>
<gene>
    <name evidence="1" type="ORF">ACFQPC_09185</name>
</gene>
<dbReference type="InterPro" id="IPR011978">
    <property type="entry name" value="YgfB-like"/>
</dbReference>
<evidence type="ECO:0000313" key="1">
    <source>
        <dbReference type="EMBL" id="MFC7288205.1"/>
    </source>
</evidence>
<dbReference type="NCBIfam" id="NF007704">
    <property type="entry name" value="PRK10396.1"/>
    <property type="match status" value="1"/>
</dbReference>
<dbReference type="InterPro" id="IPR036255">
    <property type="entry name" value="YgfB-like_sf"/>
</dbReference>
<dbReference type="Gene3D" id="1.20.120.740">
    <property type="entry name" value="YgfB uncharacterised protein family UPF0149, PF03695"/>
    <property type="match status" value="1"/>
</dbReference>
<dbReference type="SUPFAM" id="SSF103642">
    <property type="entry name" value="Sec-C motif"/>
    <property type="match status" value="1"/>
</dbReference>
<proteinExistence type="predicted"/>
<dbReference type="Gene3D" id="3.10.450.50">
    <property type="match status" value="1"/>
</dbReference>
<accession>A0ABW2IAZ9</accession>
<dbReference type="Pfam" id="PF02810">
    <property type="entry name" value="SEC-C"/>
    <property type="match status" value="1"/>
</dbReference>
<dbReference type="InterPro" id="IPR004027">
    <property type="entry name" value="SEC_C_motif"/>
</dbReference>
<evidence type="ECO:0000313" key="2">
    <source>
        <dbReference type="Proteomes" id="UP001596542"/>
    </source>
</evidence>
<keyword evidence="2" id="KW-1185">Reference proteome</keyword>
<dbReference type="NCBIfam" id="TIGR02292">
    <property type="entry name" value="ygfB_yecA"/>
    <property type="match status" value="1"/>
</dbReference>
<dbReference type="Pfam" id="PF03695">
    <property type="entry name" value="UPF0149"/>
    <property type="match status" value="1"/>
</dbReference>
<reference evidence="2" key="1">
    <citation type="journal article" date="2019" name="Int. J. Syst. Evol. Microbiol.">
        <title>The Global Catalogue of Microorganisms (GCM) 10K type strain sequencing project: providing services to taxonomists for standard genome sequencing and annotation.</title>
        <authorList>
            <consortium name="The Broad Institute Genomics Platform"/>
            <consortium name="The Broad Institute Genome Sequencing Center for Infectious Disease"/>
            <person name="Wu L."/>
            <person name="Ma J."/>
        </authorList>
    </citation>
    <scope>NUCLEOTIDE SEQUENCE [LARGE SCALE GENOMIC DNA]</scope>
    <source>
        <strain evidence="2">KACC 12508</strain>
    </source>
</reference>
<dbReference type="EMBL" id="JBHTBU010000001">
    <property type="protein sequence ID" value="MFC7288205.1"/>
    <property type="molecule type" value="Genomic_DNA"/>
</dbReference>
<organism evidence="1 2">
    <name type="scientific">Herminiimonas glaciei</name>
    <dbReference type="NCBI Taxonomy" id="523788"/>
    <lineage>
        <taxon>Bacteria</taxon>
        <taxon>Pseudomonadati</taxon>
        <taxon>Pseudomonadota</taxon>
        <taxon>Betaproteobacteria</taxon>
        <taxon>Burkholderiales</taxon>
        <taxon>Oxalobacteraceae</taxon>
        <taxon>Herminiimonas</taxon>
    </lineage>
</organism>
<name>A0ABW2IAZ9_9BURK</name>
<dbReference type="RefSeq" id="WP_382271566.1">
    <property type="nucleotide sequence ID" value="NZ_JBHTBU010000001.1"/>
</dbReference>